<sequence length="352" mass="38941">MRAAIPLGKTHGGMLMDRVTKVYLDTFRQEQSIESAPESTAFELFADYCVISDAYDDEFNVTDVHTGGGNDLAIDGIGIIVNGTLVNSTDEVVGVLGVSGSLDVTFCFIQAKTSSKFSGDQISGFFDGVDEFFEESISLPVNTEVAKCRDIMQVIYESSLKFRRGKPQCRLNYVTTGQWKSDDYLAAKIRGRVNKLKDTGLFSDVVFTPMGADELHASYLRTKNSVTTEFVFPGKVLLPDISGVAEAYLGVLPAKEFIKLLTDHAGNIRKSLFNDNVRDFQEYNSVNADIQKTLRDDSSKGRFVVLNNGVTIVARELSTTRDKVAISDYQIVNGCQTSHVLFEQQEYLTDEI</sequence>
<evidence type="ECO:0000259" key="1">
    <source>
        <dbReference type="Pfam" id="PF10592"/>
    </source>
</evidence>
<dbReference type="OrthoDB" id="9806213at2"/>
<keyword evidence="3" id="KW-1185">Reference proteome</keyword>
<gene>
    <name evidence="2" type="ORF">EIZ62_10305</name>
</gene>
<protein>
    <recommendedName>
        <fullName evidence="1">Abortive phage infection protein C-terminal domain-containing protein</fullName>
    </recommendedName>
</protein>
<dbReference type="Pfam" id="PF10592">
    <property type="entry name" value="AIPR"/>
    <property type="match status" value="1"/>
</dbReference>
<dbReference type="InterPro" id="IPR018891">
    <property type="entry name" value="AIPR_C"/>
</dbReference>
<dbReference type="EMBL" id="CP034279">
    <property type="protein sequence ID" value="QGV78591.1"/>
    <property type="molecule type" value="Genomic_DNA"/>
</dbReference>
<dbReference type="Proteomes" id="UP000422572">
    <property type="component" value="Chromosome"/>
</dbReference>
<feature type="domain" description="Abortive phage infection protein C-terminal" evidence="1">
    <location>
        <begin position="273"/>
        <end position="348"/>
    </location>
</feature>
<dbReference type="AlphaFoldDB" id="A0A6I6F6K9"/>
<name>A0A6I6F6K9_9ACTN</name>
<proteinExistence type="predicted"/>
<accession>A0A6I6F6K9</accession>
<dbReference type="KEGG" id="sfic:EIZ62_10305"/>
<organism evidence="2 3">
    <name type="scientific">Streptomyces ficellus</name>
    <dbReference type="NCBI Taxonomy" id="1977088"/>
    <lineage>
        <taxon>Bacteria</taxon>
        <taxon>Bacillati</taxon>
        <taxon>Actinomycetota</taxon>
        <taxon>Actinomycetes</taxon>
        <taxon>Kitasatosporales</taxon>
        <taxon>Streptomycetaceae</taxon>
        <taxon>Streptomyces</taxon>
    </lineage>
</organism>
<evidence type="ECO:0000313" key="3">
    <source>
        <dbReference type="Proteomes" id="UP000422572"/>
    </source>
</evidence>
<evidence type="ECO:0000313" key="2">
    <source>
        <dbReference type="EMBL" id="QGV78591.1"/>
    </source>
</evidence>
<reference evidence="2 3" key="1">
    <citation type="submission" date="2018-12" db="EMBL/GenBank/DDBJ databases">
        <title>Complete genome sequence of Streptomyces ficellus NRRL8067, the producer of ficellomycin, feldamycin and nojirimycin.</title>
        <authorList>
            <person name="Zhang H."/>
            <person name="Yue R."/>
            <person name="Liu Y."/>
            <person name="Li M."/>
            <person name="Mu H."/>
            <person name="Zhang J."/>
        </authorList>
    </citation>
    <scope>NUCLEOTIDE SEQUENCE [LARGE SCALE GENOMIC DNA]</scope>
    <source>
        <strain evidence="2 3">NRRL 8067</strain>
    </source>
</reference>